<name>A0A1I7XPF7_HETBA</name>
<keyword evidence="1" id="KW-1185">Reference proteome</keyword>
<dbReference type="Proteomes" id="UP000095283">
    <property type="component" value="Unplaced"/>
</dbReference>
<evidence type="ECO:0000313" key="1">
    <source>
        <dbReference type="Proteomes" id="UP000095283"/>
    </source>
</evidence>
<accession>A0A1I7XPF7</accession>
<protein>
    <submittedName>
        <fullName evidence="2">Sushi domain-containing protein</fullName>
    </submittedName>
</protein>
<proteinExistence type="predicted"/>
<reference evidence="2" key="1">
    <citation type="submission" date="2016-11" db="UniProtKB">
        <authorList>
            <consortium name="WormBaseParasite"/>
        </authorList>
    </citation>
    <scope>IDENTIFICATION</scope>
</reference>
<dbReference type="WBParaSite" id="Hba_19227">
    <property type="protein sequence ID" value="Hba_19227"/>
    <property type="gene ID" value="Hba_19227"/>
</dbReference>
<dbReference type="AlphaFoldDB" id="A0A1I7XPF7"/>
<organism evidence="1 2">
    <name type="scientific">Heterorhabditis bacteriophora</name>
    <name type="common">Entomopathogenic nematode worm</name>
    <dbReference type="NCBI Taxonomy" id="37862"/>
    <lineage>
        <taxon>Eukaryota</taxon>
        <taxon>Metazoa</taxon>
        <taxon>Ecdysozoa</taxon>
        <taxon>Nematoda</taxon>
        <taxon>Chromadorea</taxon>
        <taxon>Rhabditida</taxon>
        <taxon>Rhabditina</taxon>
        <taxon>Rhabditomorpha</taxon>
        <taxon>Strongyloidea</taxon>
        <taxon>Heterorhabditidae</taxon>
        <taxon>Heterorhabditis</taxon>
    </lineage>
</organism>
<sequence>MTVTCNYAYTYECYSSSSIERKGSQLFCSISGNKWNLPFDESGSKDDAMCHKAVIIAPT</sequence>
<evidence type="ECO:0000313" key="2">
    <source>
        <dbReference type="WBParaSite" id="Hba_19227"/>
    </source>
</evidence>